<dbReference type="AlphaFoldDB" id="Q2HDN4"/>
<dbReference type="GO" id="GO:0005829">
    <property type="term" value="C:cytosol"/>
    <property type="evidence" value="ECO:0007669"/>
    <property type="project" value="TreeGrafter"/>
</dbReference>
<accession>Q2HDN4</accession>
<dbReference type="SUPFAM" id="SSF53335">
    <property type="entry name" value="S-adenosyl-L-methionine-dependent methyltransferases"/>
    <property type="match status" value="1"/>
</dbReference>
<dbReference type="FunCoup" id="Q2HDN4">
    <property type="interactions" value="104"/>
</dbReference>
<evidence type="ECO:0000313" key="1">
    <source>
        <dbReference type="EMBL" id="EAQ93435.1"/>
    </source>
</evidence>
<dbReference type="RefSeq" id="XP_001220891.1">
    <property type="nucleotide sequence ID" value="XM_001220890.1"/>
</dbReference>
<dbReference type="InterPro" id="IPR019410">
    <property type="entry name" value="Methyltransf_16"/>
</dbReference>
<name>Q2HDN4_CHAGB</name>
<evidence type="ECO:0000313" key="2">
    <source>
        <dbReference type="Proteomes" id="UP000001056"/>
    </source>
</evidence>
<dbReference type="InterPro" id="IPR029063">
    <property type="entry name" value="SAM-dependent_MTases_sf"/>
</dbReference>
<sequence>MTPTLSPKRPPSLFAGSKIREIEEANSFYYNSPHLADMRNTTLLPSPEEDLPHLWQKPTYEVLLTRLKKLRVEPPVWNLDASRAQILKEQAVTAHDRREILSFLSTIIKSGLPWLDSDDERDVIWEEASKRMSERCGRTAMGEITRRWPFENHGDGDFDLVIREPPLTGDSLGLKTWGSSYALAQLLHEFSAGPLAHLFLPRALAVPQEILELGSGTGLLGLAAACVWKTNVVLTDLAVIIPNLAHNASLNQEVVDGRGGRVEVAALTWGGSKDDIDPMFWEPNRYQLIIVADPLYDDDHPSLLAAAIDEQLALNPDARALIMVPQRDETTKGLLNNLRGELARQPNPLSCVKEDIVDGQDDWGNEHDDEEMPAVGFWWGVFGRDRSALS</sequence>
<dbReference type="OMA" id="CWWSIWG"/>
<dbReference type="InParanoid" id="Q2HDN4"/>
<dbReference type="eggNOG" id="KOG2793">
    <property type="taxonomic scope" value="Eukaryota"/>
</dbReference>
<dbReference type="Pfam" id="PF10294">
    <property type="entry name" value="Methyltransf_16"/>
    <property type="match status" value="1"/>
</dbReference>
<organism evidence="1 2">
    <name type="scientific">Chaetomium globosum (strain ATCC 6205 / CBS 148.51 / DSM 1962 / NBRC 6347 / NRRL 1970)</name>
    <name type="common">Soil fungus</name>
    <dbReference type="NCBI Taxonomy" id="306901"/>
    <lineage>
        <taxon>Eukaryota</taxon>
        <taxon>Fungi</taxon>
        <taxon>Dikarya</taxon>
        <taxon>Ascomycota</taxon>
        <taxon>Pezizomycotina</taxon>
        <taxon>Sordariomycetes</taxon>
        <taxon>Sordariomycetidae</taxon>
        <taxon>Sordariales</taxon>
        <taxon>Chaetomiaceae</taxon>
        <taxon>Chaetomium</taxon>
    </lineage>
</organism>
<dbReference type="Proteomes" id="UP000001056">
    <property type="component" value="Unassembled WGS sequence"/>
</dbReference>
<reference evidence="2" key="1">
    <citation type="journal article" date="2015" name="Genome Announc.">
        <title>Draft genome sequence of the cellulolytic fungus Chaetomium globosum.</title>
        <authorList>
            <person name="Cuomo C.A."/>
            <person name="Untereiner W.A."/>
            <person name="Ma L.-J."/>
            <person name="Grabherr M."/>
            <person name="Birren B.W."/>
        </authorList>
    </citation>
    <scope>NUCLEOTIDE SEQUENCE [LARGE SCALE GENOMIC DNA]</scope>
    <source>
        <strain evidence="2">ATCC 6205 / CBS 148.51 / DSM 1962 / NBRC 6347 / NRRL 1970</strain>
    </source>
</reference>
<keyword evidence="2" id="KW-1185">Reference proteome</keyword>
<proteinExistence type="predicted"/>
<dbReference type="GeneID" id="4387911"/>
<evidence type="ECO:0008006" key="3">
    <source>
        <dbReference type="Google" id="ProtNLM"/>
    </source>
</evidence>
<dbReference type="OrthoDB" id="433955at2759"/>
<gene>
    <name evidence="1" type="ORF">CHGG_01670</name>
</gene>
<dbReference type="HOGENOM" id="CLU_049351_0_0_1"/>
<dbReference type="Gene3D" id="3.40.50.150">
    <property type="entry name" value="Vaccinia Virus protein VP39"/>
    <property type="match status" value="1"/>
</dbReference>
<dbReference type="PANTHER" id="PTHR14614:SF156">
    <property type="entry name" value="PROTEIN-LYSINE N-METHYLTRANSFERASE EFM2"/>
    <property type="match status" value="1"/>
</dbReference>
<dbReference type="PANTHER" id="PTHR14614">
    <property type="entry name" value="HEPATOCELLULAR CARCINOMA-ASSOCIATED ANTIGEN"/>
    <property type="match status" value="1"/>
</dbReference>
<protein>
    <recommendedName>
        <fullName evidence="3">Protein-lysine N-methyltransferase EFM2</fullName>
    </recommendedName>
</protein>
<dbReference type="EMBL" id="CH408029">
    <property type="protein sequence ID" value="EAQ93435.1"/>
    <property type="molecule type" value="Genomic_DNA"/>
</dbReference>
<dbReference type="GO" id="GO:0008757">
    <property type="term" value="F:S-adenosylmethionine-dependent methyltransferase activity"/>
    <property type="evidence" value="ECO:0007669"/>
    <property type="project" value="UniProtKB-ARBA"/>
</dbReference>
<dbReference type="VEuPathDB" id="FungiDB:CHGG_01670"/>
<dbReference type="STRING" id="306901.Q2HDN4"/>